<dbReference type="EMBL" id="QJPH01000541">
    <property type="protein sequence ID" value="PZN70852.1"/>
    <property type="molecule type" value="Genomic_DNA"/>
</dbReference>
<accession>A0A2W4QF91</accession>
<sequence>MLYDVDRVYAETYAKSCPQASNPECAVTRQGGSLAGYGASPGHWIFYHLKLSVLQGFNLRGKAADILLALLEAV</sequence>
<name>A0A2W4QF91_9GAMM</name>
<protein>
    <submittedName>
        <fullName evidence="1">Uncharacterized protein</fullName>
    </submittedName>
</protein>
<dbReference type="Proteomes" id="UP000249396">
    <property type="component" value="Unassembled WGS sequence"/>
</dbReference>
<comment type="caution">
    <text evidence="1">The sequence shown here is derived from an EMBL/GenBank/DDBJ whole genome shotgun (WGS) entry which is preliminary data.</text>
</comment>
<organism evidence="1 2">
    <name type="scientific">Candidatus Methylumidiphilus alinenensis</name>
    <dbReference type="NCBI Taxonomy" id="2202197"/>
    <lineage>
        <taxon>Bacteria</taxon>
        <taxon>Pseudomonadati</taxon>
        <taxon>Pseudomonadota</taxon>
        <taxon>Gammaproteobacteria</taxon>
        <taxon>Methylococcales</taxon>
        <taxon>Candidatus Methylumidiphilus</taxon>
    </lineage>
</organism>
<evidence type="ECO:0000313" key="2">
    <source>
        <dbReference type="Proteomes" id="UP000249396"/>
    </source>
</evidence>
<gene>
    <name evidence="1" type="ORF">DM484_27795</name>
</gene>
<dbReference type="AlphaFoldDB" id="A0A2W4QF91"/>
<proteinExistence type="predicted"/>
<reference evidence="1 2" key="1">
    <citation type="journal article" date="2018" name="Aquat. Microb. Ecol.">
        <title>Gammaproteobacterial methanotrophs dominate.</title>
        <authorList>
            <person name="Rissanen A.J."/>
            <person name="Saarenheimo J."/>
            <person name="Tiirola M."/>
            <person name="Peura S."/>
            <person name="Aalto S.L."/>
            <person name="Karvinen A."/>
            <person name="Nykanen H."/>
        </authorList>
    </citation>
    <scope>NUCLEOTIDE SEQUENCE [LARGE SCALE GENOMIC DNA]</scope>
    <source>
        <strain evidence="1">AMbin10</strain>
    </source>
</reference>
<evidence type="ECO:0000313" key="1">
    <source>
        <dbReference type="EMBL" id="PZN70852.1"/>
    </source>
</evidence>